<dbReference type="RefSeq" id="WP_173040863.1">
    <property type="nucleotide sequence ID" value="NZ_AP022870.1"/>
</dbReference>
<dbReference type="Pfam" id="PF08240">
    <property type="entry name" value="ADH_N"/>
    <property type="match status" value="1"/>
</dbReference>
<feature type="domain" description="Alcohol dehydrogenase-like C-terminal" evidence="7">
    <location>
        <begin position="169"/>
        <end position="284"/>
    </location>
</feature>
<dbReference type="KEGG" id="pfla:Pflav_072160"/>
<dbReference type="PANTHER" id="PTHR43161">
    <property type="entry name" value="SORBITOL DEHYDROGENASE"/>
    <property type="match status" value="1"/>
</dbReference>
<dbReference type="GO" id="GO:0046872">
    <property type="term" value="F:metal ion binding"/>
    <property type="evidence" value="ECO:0007669"/>
    <property type="project" value="UniProtKB-KW"/>
</dbReference>
<sequence>MRVARLHGVGDIRVSEEPTPAPGPDESLVRVTAVGLCGSDLHWYTEAGIGDARLDKPLAVGHEMAGVIEGGPRHGERVAIDPAIPCERCDMCLRGHPNLCPSVRFAGHGALDGGLREYMAWPTARLHPLPDALSDADGAMLEPLGVALHSLDLGHLRLGMTVGVFGCGPIGLLLVQLVQLMGARAVYATEPLAHRQRAAEAYGALIVDDPAGLDVDVAFEVAGTDPAVETAMVAAAPGARVVLVGIPDGDSTTFPASVARRKGLTIAMVRRMKDTYPRAIDLVHRGFVDVSTVVSDRYPLDAAADAFESAVARKGLKVVVEP</sequence>
<evidence type="ECO:0000313" key="9">
    <source>
        <dbReference type="EMBL" id="BCB80806.1"/>
    </source>
</evidence>
<reference evidence="9 10" key="1">
    <citation type="submission" date="2020-03" db="EMBL/GenBank/DDBJ databases">
        <title>Whole genome shotgun sequence of Phytohabitans flavus NBRC 107702.</title>
        <authorList>
            <person name="Komaki H."/>
            <person name="Tamura T."/>
        </authorList>
    </citation>
    <scope>NUCLEOTIDE SEQUENCE [LARGE SCALE GENOMIC DNA]</scope>
    <source>
        <strain evidence="9 10">NBRC 107702</strain>
    </source>
</reference>
<dbReference type="Pfam" id="PF00107">
    <property type="entry name" value="ADH_zinc_N"/>
    <property type="match status" value="1"/>
</dbReference>
<evidence type="ECO:0000313" key="10">
    <source>
        <dbReference type="Proteomes" id="UP000502508"/>
    </source>
</evidence>
<evidence type="ECO:0000256" key="2">
    <source>
        <dbReference type="ARBA" id="ARBA00008072"/>
    </source>
</evidence>
<accession>A0A6F8Y3W8</accession>
<keyword evidence="5" id="KW-0560">Oxidoreductase</keyword>
<organism evidence="9 10">
    <name type="scientific">Phytohabitans flavus</name>
    <dbReference type="NCBI Taxonomy" id="1076124"/>
    <lineage>
        <taxon>Bacteria</taxon>
        <taxon>Bacillati</taxon>
        <taxon>Actinomycetota</taxon>
        <taxon>Actinomycetes</taxon>
        <taxon>Micromonosporales</taxon>
        <taxon>Micromonosporaceae</taxon>
    </lineage>
</organism>
<dbReference type="InterPro" id="IPR013154">
    <property type="entry name" value="ADH-like_N"/>
</dbReference>
<evidence type="ECO:0000256" key="3">
    <source>
        <dbReference type="ARBA" id="ARBA00022723"/>
    </source>
</evidence>
<comment type="similarity">
    <text evidence="2">Belongs to the zinc-containing alcohol dehydrogenase family.</text>
</comment>
<dbReference type="InterPro" id="IPR036291">
    <property type="entry name" value="NAD(P)-bd_dom_sf"/>
</dbReference>
<dbReference type="InterPro" id="IPR013149">
    <property type="entry name" value="ADH-like_C"/>
</dbReference>
<name>A0A6F8Y3W8_9ACTN</name>
<evidence type="ECO:0000256" key="1">
    <source>
        <dbReference type="ARBA" id="ARBA00001947"/>
    </source>
</evidence>
<evidence type="ECO:0000256" key="6">
    <source>
        <dbReference type="SAM" id="MobiDB-lite"/>
    </source>
</evidence>
<dbReference type="Gene3D" id="3.90.180.10">
    <property type="entry name" value="Medium-chain alcohol dehydrogenases, catalytic domain"/>
    <property type="match status" value="1"/>
</dbReference>
<keyword evidence="10" id="KW-1185">Reference proteome</keyword>
<comment type="cofactor">
    <cofactor evidence="1">
        <name>Zn(2+)</name>
        <dbReference type="ChEBI" id="CHEBI:29105"/>
    </cofactor>
</comment>
<dbReference type="EMBL" id="AP022870">
    <property type="protein sequence ID" value="BCB80806.1"/>
    <property type="molecule type" value="Genomic_DNA"/>
</dbReference>
<evidence type="ECO:0000256" key="5">
    <source>
        <dbReference type="ARBA" id="ARBA00023002"/>
    </source>
</evidence>
<protein>
    <submittedName>
        <fullName evidence="9">Sorbitol dehydrogenase</fullName>
    </submittedName>
</protein>
<dbReference type="SUPFAM" id="SSF51735">
    <property type="entry name" value="NAD(P)-binding Rossmann-fold domains"/>
    <property type="match status" value="1"/>
</dbReference>
<evidence type="ECO:0000259" key="7">
    <source>
        <dbReference type="Pfam" id="PF00107"/>
    </source>
</evidence>
<feature type="region of interest" description="Disordered" evidence="6">
    <location>
        <begin position="1"/>
        <end position="25"/>
    </location>
</feature>
<feature type="domain" description="Alcohol dehydrogenase-like N-terminal" evidence="8">
    <location>
        <begin position="23"/>
        <end position="131"/>
    </location>
</feature>
<dbReference type="Proteomes" id="UP000502508">
    <property type="component" value="Chromosome"/>
</dbReference>
<evidence type="ECO:0000259" key="8">
    <source>
        <dbReference type="Pfam" id="PF08240"/>
    </source>
</evidence>
<evidence type="ECO:0000256" key="4">
    <source>
        <dbReference type="ARBA" id="ARBA00022833"/>
    </source>
</evidence>
<proteinExistence type="inferred from homology"/>
<reference evidence="9 10" key="2">
    <citation type="submission" date="2020-03" db="EMBL/GenBank/DDBJ databases">
        <authorList>
            <person name="Ichikawa N."/>
            <person name="Kimura A."/>
            <person name="Kitahashi Y."/>
            <person name="Uohara A."/>
        </authorList>
    </citation>
    <scope>NUCLEOTIDE SEQUENCE [LARGE SCALE GENOMIC DNA]</scope>
    <source>
        <strain evidence="9 10">NBRC 107702</strain>
    </source>
</reference>
<dbReference type="InterPro" id="IPR011032">
    <property type="entry name" value="GroES-like_sf"/>
</dbReference>
<dbReference type="GO" id="GO:0016491">
    <property type="term" value="F:oxidoreductase activity"/>
    <property type="evidence" value="ECO:0007669"/>
    <property type="project" value="UniProtKB-KW"/>
</dbReference>
<dbReference type="Gene3D" id="3.40.50.720">
    <property type="entry name" value="NAD(P)-binding Rossmann-like Domain"/>
    <property type="match status" value="1"/>
</dbReference>
<keyword evidence="4" id="KW-0862">Zinc</keyword>
<keyword evidence="3" id="KW-0479">Metal-binding</keyword>
<dbReference type="AlphaFoldDB" id="A0A6F8Y3W8"/>
<gene>
    <name evidence="9" type="ORF">Pflav_072160</name>
</gene>
<dbReference type="PANTHER" id="PTHR43161:SF9">
    <property type="entry name" value="SORBITOL DEHYDROGENASE"/>
    <property type="match status" value="1"/>
</dbReference>
<dbReference type="SUPFAM" id="SSF50129">
    <property type="entry name" value="GroES-like"/>
    <property type="match status" value="1"/>
</dbReference>